<reference evidence="10 11" key="1">
    <citation type="journal article" date="2014" name="Genome Announc.">
        <title>Genome Sequence of Gammaproteobacterial Pseudohaliea rubra Type Strain DSM 19751, Isolated from Coastal Seawater of the Mediterranean Sea.</title>
        <authorList>
            <person name="Spring S."/>
            <person name="Fiebig A."/>
            <person name="Riedel T."/>
            <person name="Goker M."/>
            <person name="Klenk H.P."/>
        </authorList>
    </citation>
    <scope>NUCLEOTIDE SEQUENCE [LARGE SCALE GENOMIC DNA]</scope>
    <source>
        <strain evidence="10 11">DSM 19751</strain>
    </source>
</reference>
<evidence type="ECO:0000256" key="1">
    <source>
        <dbReference type="ARBA" id="ARBA00004377"/>
    </source>
</evidence>
<keyword evidence="5" id="KW-0997">Cell inner membrane</keyword>
<dbReference type="GO" id="GO:0015628">
    <property type="term" value="P:protein secretion by the type II secretion system"/>
    <property type="evidence" value="ECO:0007669"/>
    <property type="project" value="InterPro"/>
</dbReference>
<evidence type="ECO:0000313" key="10">
    <source>
        <dbReference type="EMBL" id="KGE04744.1"/>
    </source>
</evidence>
<evidence type="ECO:0000256" key="5">
    <source>
        <dbReference type="ARBA" id="ARBA00022519"/>
    </source>
</evidence>
<comment type="subcellular location">
    <subcellularLocation>
        <location evidence="1">Cell inner membrane</location>
        <topology evidence="1">Single-pass membrane protein</topology>
    </subcellularLocation>
</comment>
<dbReference type="InterPro" id="IPR045584">
    <property type="entry name" value="Pilin-like"/>
</dbReference>
<evidence type="ECO:0000256" key="8">
    <source>
        <dbReference type="ARBA" id="ARBA00023136"/>
    </source>
</evidence>
<gene>
    <name evidence="10" type="ORF">HRUBRA_00622</name>
</gene>
<feature type="transmembrane region" description="Helical" evidence="9">
    <location>
        <begin position="12"/>
        <end position="32"/>
    </location>
</feature>
<keyword evidence="3" id="KW-1003">Cell membrane</keyword>
<dbReference type="eggNOG" id="COG4967">
    <property type="taxonomic scope" value="Bacteria"/>
</dbReference>
<dbReference type="InterPro" id="IPR012902">
    <property type="entry name" value="N_methyl_site"/>
</dbReference>
<evidence type="ECO:0000256" key="7">
    <source>
        <dbReference type="ARBA" id="ARBA00022989"/>
    </source>
</evidence>
<protein>
    <submittedName>
        <fullName evidence="10">General secretion pathway protein I</fullName>
    </submittedName>
</protein>
<dbReference type="GO" id="GO:0015627">
    <property type="term" value="C:type II protein secretion system complex"/>
    <property type="evidence" value="ECO:0007669"/>
    <property type="project" value="InterPro"/>
</dbReference>
<name>A0A095X1K4_9GAMM</name>
<organism evidence="10 11">
    <name type="scientific">Pseudohaliea rubra DSM 19751</name>
    <dbReference type="NCBI Taxonomy" id="1265313"/>
    <lineage>
        <taxon>Bacteria</taxon>
        <taxon>Pseudomonadati</taxon>
        <taxon>Pseudomonadota</taxon>
        <taxon>Gammaproteobacteria</taxon>
        <taxon>Cellvibrionales</taxon>
        <taxon>Halieaceae</taxon>
        <taxon>Pseudohaliea</taxon>
    </lineage>
</organism>
<sequence length="136" mass="15108">MTVPERASQRGFSLLEMVVAMAILGLALGALYQASSAATRNVRTDERYAYAVELARSLVADSAIVPAEGLRSQGETDGGFRWELRAEPLSRPRDSRLTPGMLQELAVEVSWVDGDKRRRVRLHSVVEGQRLDGRRR</sequence>
<evidence type="ECO:0000256" key="2">
    <source>
        <dbReference type="ARBA" id="ARBA00008358"/>
    </source>
</evidence>
<dbReference type="AlphaFoldDB" id="A0A095X1K4"/>
<keyword evidence="4" id="KW-0488">Methylation</keyword>
<proteinExistence type="inferred from homology"/>
<dbReference type="PROSITE" id="PS00409">
    <property type="entry name" value="PROKAR_NTER_METHYL"/>
    <property type="match status" value="1"/>
</dbReference>
<accession>A0A095X1K4</accession>
<dbReference type="STRING" id="1265313.HRUBRA_00622"/>
<comment type="caution">
    <text evidence="10">The sequence shown here is derived from an EMBL/GenBank/DDBJ whole genome shotgun (WGS) entry which is preliminary data.</text>
</comment>
<dbReference type="PANTHER" id="PTHR38779:SF2">
    <property type="entry name" value="TYPE II SECRETION SYSTEM PROTEIN I-RELATED"/>
    <property type="match status" value="1"/>
</dbReference>
<dbReference type="NCBIfam" id="TIGR02532">
    <property type="entry name" value="IV_pilin_GFxxxE"/>
    <property type="match status" value="1"/>
</dbReference>
<dbReference type="InterPro" id="IPR010052">
    <property type="entry name" value="T2SS_protein-GspI"/>
</dbReference>
<keyword evidence="7 9" id="KW-1133">Transmembrane helix</keyword>
<dbReference type="Pfam" id="PF07963">
    <property type="entry name" value="N_methyl"/>
    <property type="match status" value="1"/>
</dbReference>
<keyword evidence="11" id="KW-1185">Reference proteome</keyword>
<evidence type="ECO:0000256" key="9">
    <source>
        <dbReference type="SAM" id="Phobius"/>
    </source>
</evidence>
<dbReference type="GO" id="GO:0005886">
    <property type="term" value="C:plasma membrane"/>
    <property type="evidence" value="ECO:0007669"/>
    <property type="project" value="UniProtKB-SubCell"/>
</dbReference>
<dbReference type="EMBL" id="AUVB01000018">
    <property type="protein sequence ID" value="KGE04744.1"/>
    <property type="molecule type" value="Genomic_DNA"/>
</dbReference>
<dbReference type="PANTHER" id="PTHR38779">
    <property type="entry name" value="TYPE II SECRETION SYSTEM PROTEIN I-RELATED"/>
    <property type="match status" value="1"/>
</dbReference>
<dbReference type="SUPFAM" id="SSF54523">
    <property type="entry name" value="Pili subunits"/>
    <property type="match status" value="1"/>
</dbReference>
<dbReference type="HOGENOM" id="CLU_130289_1_0_6"/>
<evidence type="ECO:0000256" key="6">
    <source>
        <dbReference type="ARBA" id="ARBA00022692"/>
    </source>
</evidence>
<dbReference type="OrthoDB" id="7864109at2"/>
<dbReference type="Proteomes" id="UP000029640">
    <property type="component" value="Unassembled WGS sequence"/>
</dbReference>
<evidence type="ECO:0000256" key="4">
    <source>
        <dbReference type="ARBA" id="ARBA00022481"/>
    </source>
</evidence>
<evidence type="ECO:0000256" key="3">
    <source>
        <dbReference type="ARBA" id="ARBA00022475"/>
    </source>
</evidence>
<keyword evidence="8 9" id="KW-0472">Membrane</keyword>
<evidence type="ECO:0000313" key="11">
    <source>
        <dbReference type="Proteomes" id="UP000029640"/>
    </source>
</evidence>
<dbReference type="RefSeq" id="WP_035515419.1">
    <property type="nucleotide sequence ID" value="NZ_KN234755.1"/>
</dbReference>
<comment type="similarity">
    <text evidence="2">Belongs to the GSP I family.</text>
</comment>
<keyword evidence="6 9" id="KW-0812">Transmembrane</keyword>